<keyword evidence="2" id="KW-1185">Reference proteome</keyword>
<dbReference type="Proteomes" id="UP000762676">
    <property type="component" value="Unassembled WGS sequence"/>
</dbReference>
<dbReference type="AlphaFoldDB" id="A0AAV4FJ88"/>
<evidence type="ECO:0000313" key="2">
    <source>
        <dbReference type="Proteomes" id="UP000762676"/>
    </source>
</evidence>
<accession>A0AAV4FJ88</accession>
<protein>
    <submittedName>
        <fullName evidence="1">Uncharacterized protein</fullName>
    </submittedName>
</protein>
<comment type="caution">
    <text evidence="1">The sequence shown here is derived from an EMBL/GenBank/DDBJ whole genome shotgun (WGS) entry which is preliminary data.</text>
</comment>
<proteinExistence type="predicted"/>
<reference evidence="1 2" key="1">
    <citation type="journal article" date="2021" name="Elife">
        <title>Chloroplast acquisition without the gene transfer in kleptoplastic sea slugs, Plakobranchus ocellatus.</title>
        <authorList>
            <person name="Maeda T."/>
            <person name="Takahashi S."/>
            <person name="Yoshida T."/>
            <person name="Shimamura S."/>
            <person name="Takaki Y."/>
            <person name="Nagai Y."/>
            <person name="Toyoda A."/>
            <person name="Suzuki Y."/>
            <person name="Arimoto A."/>
            <person name="Ishii H."/>
            <person name="Satoh N."/>
            <person name="Nishiyama T."/>
            <person name="Hasebe M."/>
            <person name="Maruyama T."/>
            <person name="Minagawa J."/>
            <person name="Obokata J."/>
            <person name="Shigenobu S."/>
        </authorList>
    </citation>
    <scope>NUCLEOTIDE SEQUENCE [LARGE SCALE GENOMIC DNA]</scope>
</reference>
<organism evidence="1 2">
    <name type="scientific">Elysia marginata</name>
    <dbReference type="NCBI Taxonomy" id="1093978"/>
    <lineage>
        <taxon>Eukaryota</taxon>
        <taxon>Metazoa</taxon>
        <taxon>Spiralia</taxon>
        <taxon>Lophotrochozoa</taxon>
        <taxon>Mollusca</taxon>
        <taxon>Gastropoda</taxon>
        <taxon>Heterobranchia</taxon>
        <taxon>Euthyneura</taxon>
        <taxon>Panpulmonata</taxon>
        <taxon>Sacoglossa</taxon>
        <taxon>Placobranchoidea</taxon>
        <taxon>Plakobranchidae</taxon>
        <taxon>Elysia</taxon>
    </lineage>
</organism>
<name>A0AAV4FJ88_9GAST</name>
<evidence type="ECO:0000313" key="1">
    <source>
        <dbReference type="EMBL" id="GFR73394.1"/>
    </source>
</evidence>
<gene>
    <name evidence="1" type="ORF">ElyMa_005728900</name>
</gene>
<sequence>MIPGIAPRFRVVGFEKTGTGGSIEDSIILALFYKIHNQNKQFSSHSGTPSLNIPRVAGVRSNSPTHKFDVKPHLLRSLLVKKVSSKYGVRLTHTGRTTGPVRGNAGSVA</sequence>
<dbReference type="EMBL" id="BMAT01011478">
    <property type="protein sequence ID" value="GFR73394.1"/>
    <property type="molecule type" value="Genomic_DNA"/>
</dbReference>